<protein>
    <submittedName>
        <fullName evidence="1">Uncharacterized protein</fullName>
    </submittedName>
</protein>
<evidence type="ECO:0000313" key="1">
    <source>
        <dbReference type="EMBL" id="MFC7347877.1"/>
    </source>
</evidence>
<keyword evidence="2" id="KW-1185">Reference proteome</keyword>
<accession>A0ABW2M0A5</accession>
<organism evidence="1 2">
    <name type="scientific">Chryseobacterium zhengzhouense</name>
    <dbReference type="NCBI Taxonomy" id="1636086"/>
    <lineage>
        <taxon>Bacteria</taxon>
        <taxon>Pseudomonadati</taxon>
        <taxon>Bacteroidota</taxon>
        <taxon>Flavobacteriia</taxon>
        <taxon>Flavobacteriales</taxon>
        <taxon>Weeksellaceae</taxon>
        <taxon>Chryseobacterium group</taxon>
        <taxon>Chryseobacterium</taxon>
    </lineage>
</organism>
<dbReference type="Proteomes" id="UP001596550">
    <property type="component" value="Unassembled WGS sequence"/>
</dbReference>
<dbReference type="RefSeq" id="WP_378180499.1">
    <property type="nucleotide sequence ID" value="NZ_JBHTCR010000006.1"/>
</dbReference>
<reference evidence="2" key="1">
    <citation type="journal article" date="2019" name="Int. J. Syst. Evol. Microbiol.">
        <title>The Global Catalogue of Microorganisms (GCM) 10K type strain sequencing project: providing services to taxonomists for standard genome sequencing and annotation.</title>
        <authorList>
            <consortium name="The Broad Institute Genomics Platform"/>
            <consortium name="The Broad Institute Genome Sequencing Center for Infectious Disease"/>
            <person name="Wu L."/>
            <person name="Ma J."/>
        </authorList>
    </citation>
    <scope>NUCLEOTIDE SEQUENCE [LARGE SCALE GENOMIC DNA]</scope>
    <source>
        <strain evidence="2">CCUG 54781</strain>
    </source>
</reference>
<proteinExistence type="predicted"/>
<sequence>MKTEDSRYQEKKDCICQEDLKSNDGVLVYHPVWVKKKDGDYLKFQCASMMRMYMSDENGNEFEKNKVDCISSEKLELKLNKDFVYYIPTTDENDTPPSESSRQIFFDRLKKQKDRFYQLSLSDQRQITNINDFYYESD</sequence>
<gene>
    <name evidence="1" type="ORF">ACFQO9_14210</name>
</gene>
<dbReference type="EMBL" id="JBHTCR010000006">
    <property type="protein sequence ID" value="MFC7347877.1"/>
    <property type="molecule type" value="Genomic_DNA"/>
</dbReference>
<comment type="caution">
    <text evidence="1">The sequence shown here is derived from an EMBL/GenBank/DDBJ whole genome shotgun (WGS) entry which is preliminary data.</text>
</comment>
<evidence type="ECO:0000313" key="2">
    <source>
        <dbReference type="Proteomes" id="UP001596550"/>
    </source>
</evidence>
<name>A0ABW2M0A5_9FLAO</name>